<comment type="caution">
    <text evidence="2">The sequence shown here is derived from an EMBL/GenBank/DDBJ whole genome shotgun (WGS) entry which is preliminary data.</text>
</comment>
<dbReference type="Proteomes" id="UP001597287">
    <property type="component" value="Unassembled WGS sequence"/>
</dbReference>
<dbReference type="EMBL" id="JBHUIG010000030">
    <property type="protein sequence ID" value="MFD2321815.1"/>
    <property type="molecule type" value="Genomic_DNA"/>
</dbReference>
<reference evidence="3" key="1">
    <citation type="journal article" date="2019" name="Int. J. Syst. Evol. Microbiol.">
        <title>The Global Catalogue of Microorganisms (GCM) 10K type strain sequencing project: providing services to taxonomists for standard genome sequencing and annotation.</title>
        <authorList>
            <consortium name="The Broad Institute Genomics Platform"/>
            <consortium name="The Broad Institute Genome Sequencing Center for Infectious Disease"/>
            <person name="Wu L."/>
            <person name="Ma J."/>
        </authorList>
    </citation>
    <scope>NUCLEOTIDE SEQUENCE [LARGE SCALE GENOMIC DNA]</scope>
    <source>
        <strain evidence="3">CCUG 62793</strain>
    </source>
</reference>
<organism evidence="2 3">
    <name type="scientific">Delftia deserti</name>
    <dbReference type="NCBI Taxonomy" id="1651218"/>
    <lineage>
        <taxon>Bacteria</taxon>
        <taxon>Pseudomonadati</taxon>
        <taxon>Pseudomonadota</taxon>
        <taxon>Betaproteobacteria</taxon>
        <taxon>Burkholderiales</taxon>
        <taxon>Comamonadaceae</taxon>
        <taxon>Delftia</taxon>
    </lineage>
</organism>
<evidence type="ECO:0000256" key="1">
    <source>
        <dbReference type="SAM" id="Phobius"/>
    </source>
</evidence>
<keyword evidence="1" id="KW-1133">Transmembrane helix</keyword>
<keyword evidence="3" id="KW-1185">Reference proteome</keyword>
<feature type="transmembrane region" description="Helical" evidence="1">
    <location>
        <begin position="147"/>
        <end position="166"/>
    </location>
</feature>
<protein>
    <recommendedName>
        <fullName evidence="4">Transmembrane protein</fullName>
    </recommendedName>
</protein>
<proteinExistence type="predicted"/>
<dbReference type="RefSeq" id="WP_380104880.1">
    <property type="nucleotide sequence ID" value="NZ_JBHSIH010000001.1"/>
</dbReference>
<keyword evidence="1" id="KW-0812">Transmembrane</keyword>
<evidence type="ECO:0000313" key="2">
    <source>
        <dbReference type="EMBL" id="MFD2321815.1"/>
    </source>
</evidence>
<sequence>MKPRLQLIGGLWRCVELWRLEQDQRHISLGAPPVMLAPIGWERTPEEAYEMWDHFRQEEKIERRRFHQRLRFMERARGSSKARLLRLGEKWLCASCRQYPSPFQHEAEGTTALEAYQGWSAKTSVDHLAKLLDQPSPAPEVRSGWRLAVLGAAAVIALAVFLWLAVASITSSIGPSAAEQSCLERSAAQ</sequence>
<evidence type="ECO:0008006" key="4">
    <source>
        <dbReference type="Google" id="ProtNLM"/>
    </source>
</evidence>
<accession>A0ABW5EUP6</accession>
<name>A0ABW5EUP6_9BURK</name>
<evidence type="ECO:0000313" key="3">
    <source>
        <dbReference type="Proteomes" id="UP001597287"/>
    </source>
</evidence>
<keyword evidence="1" id="KW-0472">Membrane</keyword>
<gene>
    <name evidence="2" type="ORF">ACFSPV_24350</name>
</gene>